<dbReference type="SUPFAM" id="SSF56317">
    <property type="entry name" value="Carbon-nitrogen hydrolase"/>
    <property type="match status" value="1"/>
</dbReference>
<dbReference type="PROSITE" id="PS01227">
    <property type="entry name" value="UPF0012"/>
    <property type="match status" value="1"/>
</dbReference>
<dbReference type="PANTHER" id="PTHR23088:SF27">
    <property type="entry name" value="DEAMINATED GLUTATHIONE AMIDASE"/>
    <property type="match status" value="1"/>
</dbReference>
<dbReference type="PANTHER" id="PTHR23088">
    <property type="entry name" value="NITRILASE-RELATED"/>
    <property type="match status" value="1"/>
</dbReference>
<dbReference type="CDD" id="cd07583">
    <property type="entry name" value="nitrilase_5"/>
    <property type="match status" value="1"/>
</dbReference>
<keyword evidence="3" id="KW-0378">Hydrolase</keyword>
<evidence type="ECO:0000259" key="2">
    <source>
        <dbReference type="PROSITE" id="PS50263"/>
    </source>
</evidence>
<comment type="caution">
    <text evidence="3">The sequence shown here is derived from an EMBL/GenBank/DDBJ whole genome shotgun (WGS) entry which is preliminary data.</text>
</comment>
<accession>A0A4Y7WGT4</accession>
<evidence type="ECO:0000313" key="3">
    <source>
        <dbReference type="EMBL" id="TES46823.1"/>
    </source>
</evidence>
<feature type="domain" description="CN hydrolase" evidence="2">
    <location>
        <begin position="8"/>
        <end position="245"/>
    </location>
</feature>
<dbReference type="AlphaFoldDB" id="A0A4Y7WGT4"/>
<dbReference type="InterPro" id="IPR036526">
    <property type="entry name" value="C-N_Hydrolase_sf"/>
</dbReference>
<evidence type="ECO:0000256" key="1">
    <source>
        <dbReference type="ARBA" id="ARBA00010613"/>
    </source>
</evidence>
<proteinExistence type="inferred from homology"/>
<dbReference type="InterPro" id="IPR003010">
    <property type="entry name" value="C-N_Hydrolase"/>
</dbReference>
<comment type="similarity">
    <text evidence="1">Belongs to the carbon-nitrogen hydrolase superfamily. NIT1/NIT2 family.</text>
</comment>
<name>A0A4Y7WGT4_9BACI</name>
<organism evidence="3 4">
    <name type="scientific">Shouchella lehensis</name>
    <dbReference type="NCBI Taxonomy" id="300825"/>
    <lineage>
        <taxon>Bacteria</taxon>
        <taxon>Bacillati</taxon>
        <taxon>Bacillota</taxon>
        <taxon>Bacilli</taxon>
        <taxon>Bacillales</taxon>
        <taxon>Bacillaceae</taxon>
        <taxon>Shouchella</taxon>
    </lineage>
</organism>
<protein>
    <submittedName>
        <fullName evidence="3">Carbon-nitrogen family hydrolase</fullName>
    </submittedName>
</protein>
<evidence type="ECO:0000313" key="4">
    <source>
        <dbReference type="Proteomes" id="UP000298210"/>
    </source>
</evidence>
<dbReference type="GO" id="GO:0016787">
    <property type="term" value="F:hydrolase activity"/>
    <property type="evidence" value="ECO:0007669"/>
    <property type="project" value="UniProtKB-KW"/>
</dbReference>
<dbReference type="InterPro" id="IPR001110">
    <property type="entry name" value="UPF0012_CS"/>
</dbReference>
<dbReference type="Pfam" id="PF00795">
    <property type="entry name" value="CN_hydrolase"/>
    <property type="match status" value="1"/>
</dbReference>
<dbReference type="Proteomes" id="UP000298210">
    <property type="component" value="Unassembled WGS sequence"/>
</dbReference>
<dbReference type="PROSITE" id="PS50263">
    <property type="entry name" value="CN_HYDROLASE"/>
    <property type="match status" value="1"/>
</dbReference>
<sequence length="266" mass="29907">MKEGVDKMKVALYQGDIELGDVKKNSERVAAWMKQLCKEKSVNCVILPELWSSGYAYDQLEQIASQEEETKAFMVELANTHKVHIIGGSIVTKRENKFYNTALVYNKEGALINQYDKVHLVPMLNEPDFFAAGQEPPHLFTLDGLTIGTMICYDLRFPELARKLTLAGADVLVIPAEWPRARTAVWRTLLQARAIENQVYVIGVNRIGSDTQTAYGGHSVVIRPSGDVIEEATEDEGTILATLKKKEVEQIREDIPLLKDRKPSLY</sequence>
<dbReference type="EMBL" id="SNUX01000004">
    <property type="protein sequence ID" value="TES46823.1"/>
    <property type="molecule type" value="Genomic_DNA"/>
</dbReference>
<dbReference type="Gene3D" id="3.60.110.10">
    <property type="entry name" value="Carbon-nitrogen hydrolase"/>
    <property type="match status" value="1"/>
</dbReference>
<reference evidence="3 4" key="1">
    <citation type="submission" date="2019-03" db="EMBL/GenBank/DDBJ databases">
        <authorList>
            <person name="Liu G."/>
        </authorList>
    </citation>
    <scope>NUCLEOTIDE SEQUENCE [LARGE SCALE GENOMIC DNA]</scope>
    <source>
        <strain evidence="3 4">DSM 19099</strain>
    </source>
</reference>
<gene>
    <name evidence="3" type="ORF">E2L03_19380</name>
</gene>